<dbReference type="PANTHER" id="PTHR43877">
    <property type="entry name" value="AMINOALKYLPHOSPHONATE N-ACETYLTRANSFERASE-RELATED-RELATED"/>
    <property type="match status" value="1"/>
</dbReference>
<evidence type="ECO:0000256" key="1">
    <source>
        <dbReference type="ARBA" id="ARBA00022679"/>
    </source>
</evidence>
<dbReference type="PROSITE" id="PS51186">
    <property type="entry name" value="GNAT"/>
    <property type="match status" value="1"/>
</dbReference>
<dbReference type="GO" id="GO:0016747">
    <property type="term" value="F:acyltransferase activity, transferring groups other than amino-acyl groups"/>
    <property type="evidence" value="ECO:0007669"/>
    <property type="project" value="InterPro"/>
</dbReference>
<dbReference type="InterPro" id="IPR000182">
    <property type="entry name" value="GNAT_dom"/>
</dbReference>
<dbReference type="InterPro" id="IPR050832">
    <property type="entry name" value="Bact_Acetyltransf"/>
</dbReference>
<evidence type="ECO:0000313" key="4">
    <source>
        <dbReference type="EMBL" id="VAX00390.1"/>
    </source>
</evidence>
<keyword evidence="1" id="KW-0808">Transferase</keyword>
<sequence length="175" mass="20101">MLIRYATRKDAQDIARIHVEAWRSGYKGIMPDEYLKSLSVKEKTRQWDEALATKGPGINRVVVLNGVISGFCVYGPARDDDLSNENAGELVALNISPDCWGQGLGTELAKQTVKSAHHYQWRSLYLWVLKENTRARRLYEQMGFSRQGREKFTTQLTGHELHEIRYVRQIPADSY</sequence>
<keyword evidence="2" id="KW-0012">Acyltransferase</keyword>
<dbReference type="EMBL" id="UOFU01000198">
    <property type="protein sequence ID" value="VAX00390.1"/>
    <property type="molecule type" value="Genomic_DNA"/>
</dbReference>
<dbReference type="CDD" id="cd04301">
    <property type="entry name" value="NAT_SF"/>
    <property type="match status" value="1"/>
</dbReference>
<feature type="domain" description="N-acetyltransferase" evidence="3">
    <location>
        <begin position="1"/>
        <end position="171"/>
    </location>
</feature>
<name>A0A3B1AQ60_9ZZZZ</name>
<organism evidence="4">
    <name type="scientific">hydrothermal vent metagenome</name>
    <dbReference type="NCBI Taxonomy" id="652676"/>
    <lineage>
        <taxon>unclassified sequences</taxon>
        <taxon>metagenomes</taxon>
        <taxon>ecological metagenomes</taxon>
    </lineage>
</organism>
<dbReference type="SUPFAM" id="SSF55729">
    <property type="entry name" value="Acyl-CoA N-acyltransferases (Nat)"/>
    <property type="match status" value="1"/>
</dbReference>
<dbReference type="Gene3D" id="3.40.630.30">
    <property type="match status" value="1"/>
</dbReference>
<dbReference type="Pfam" id="PF00583">
    <property type="entry name" value="Acetyltransf_1"/>
    <property type="match status" value="1"/>
</dbReference>
<reference evidence="4" key="1">
    <citation type="submission" date="2018-06" db="EMBL/GenBank/DDBJ databases">
        <authorList>
            <person name="Zhirakovskaya E."/>
        </authorList>
    </citation>
    <scope>NUCLEOTIDE SEQUENCE</scope>
</reference>
<evidence type="ECO:0000256" key="2">
    <source>
        <dbReference type="ARBA" id="ARBA00023315"/>
    </source>
</evidence>
<protein>
    <recommendedName>
        <fullName evidence="3">N-acetyltransferase domain-containing protein</fullName>
    </recommendedName>
</protein>
<dbReference type="InterPro" id="IPR016181">
    <property type="entry name" value="Acyl_CoA_acyltransferase"/>
</dbReference>
<dbReference type="AlphaFoldDB" id="A0A3B1AQ60"/>
<proteinExistence type="predicted"/>
<accession>A0A3B1AQ60</accession>
<gene>
    <name evidence="4" type="ORF">MNBD_GAMMA20-465</name>
</gene>
<evidence type="ECO:0000259" key="3">
    <source>
        <dbReference type="PROSITE" id="PS51186"/>
    </source>
</evidence>